<dbReference type="InterPro" id="IPR044153">
    <property type="entry name" value="PIN_Pae0151-like"/>
</dbReference>
<keyword evidence="1 6" id="KW-1277">Toxin-antitoxin system</keyword>
<protein>
    <recommendedName>
        <fullName evidence="6">Ribonuclease VapC</fullName>
        <shortName evidence="6">RNase VapC</shortName>
        <ecNumber evidence="6">3.1.-.-</ecNumber>
    </recommendedName>
    <alternativeName>
        <fullName evidence="6">Toxin VapC</fullName>
    </alternativeName>
</protein>
<sequence length="131" mass="14661">MIVLDNSVLVSLYYEEGPQGKAARERLRGVTEVYAPALIDLEFANVTRGLLRAGKITEHMADRAVRKLPSFPMRRVKHEGLLFRVWELRHNYSPNDASYVALAEQLGATLLTGDARLQRGTGKRCPVELIG</sequence>
<dbReference type="PANTHER" id="PTHR35901:SF1">
    <property type="entry name" value="EXONUCLEASE VAPC9"/>
    <property type="match status" value="1"/>
</dbReference>
<dbReference type="InterPro" id="IPR051619">
    <property type="entry name" value="TypeII_TA_RNase_PINc/VapC"/>
</dbReference>
<evidence type="ECO:0000256" key="1">
    <source>
        <dbReference type="ARBA" id="ARBA00022649"/>
    </source>
</evidence>
<evidence type="ECO:0000259" key="7">
    <source>
        <dbReference type="Pfam" id="PF01850"/>
    </source>
</evidence>
<evidence type="ECO:0000313" key="8">
    <source>
        <dbReference type="EMBL" id="MDT0417757.1"/>
    </source>
</evidence>
<dbReference type="InterPro" id="IPR029060">
    <property type="entry name" value="PIN-like_dom_sf"/>
</dbReference>
<dbReference type="GO" id="GO:0016787">
    <property type="term" value="F:hydrolase activity"/>
    <property type="evidence" value="ECO:0007669"/>
    <property type="project" value="UniProtKB-KW"/>
</dbReference>
<dbReference type="HAMAP" id="MF_00265">
    <property type="entry name" value="VapC_Nob1"/>
    <property type="match status" value="1"/>
</dbReference>
<accession>A0ABD5EAD5</accession>
<dbReference type="GO" id="GO:0000287">
    <property type="term" value="F:magnesium ion binding"/>
    <property type="evidence" value="ECO:0007669"/>
    <property type="project" value="UniProtKB-UniRule"/>
</dbReference>
<dbReference type="InterPro" id="IPR002716">
    <property type="entry name" value="PIN_dom"/>
</dbReference>
<keyword evidence="5 6" id="KW-0460">Magnesium</keyword>
<dbReference type="SUPFAM" id="SSF88723">
    <property type="entry name" value="PIN domain-like"/>
    <property type="match status" value="1"/>
</dbReference>
<evidence type="ECO:0000313" key="9">
    <source>
        <dbReference type="Proteomes" id="UP001183607"/>
    </source>
</evidence>
<reference evidence="9" key="1">
    <citation type="submission" date="2023-07" db="EMBL/GenBank/DDBJ databases">
        <title>30 novel species of actinomycetes from the DSMZ collection.</title>
        <authorList>
            <person name="Nouioui I."/>
        </authorList>
    </citation>
    <scope>NUCLEOTIDE SEQUENCE [LARGE SCALE GENOMIC DNA]</scope>
    <source>
        <strain evidence="9">DSM 41982</strain>
    </source>
</reference>
<feature type="binding site" evidence="6">
    <location>
        <position position="5"/>
    </location>
    <ligand>
        <name>Mg(2+)</name>
        <dbReference type="ChEBI" id="CHEBI:18420"/>
    </ligand>
</feature>
<evidence type="ECO:0000256" key="4">
    <source>
        <dbReference type="ARBA" id="ARBA00022801"/>
    </source>
</evidence>
<dbReference type="Gene3D" id="3.40.50.1010">
    <property type="entry name" value="5'-nuclease"/>
    <property type="match status" value="1"/>
</dbReference>
<dbReference type="InterPro" id="IPR022907">
    <property type="entry name" value="VapC_family"/>
</dbReference>
<comment type="cofactor">
    <cofactor evidence="6">
        <name>Mg(2+)</name>
        <dbReference type="ChEBI" id="CHEBI:18420"/>
    </cofactor>
</comment>
<evidence type="ECO:0000256" key="5">
    <source>
        <dbReference type="ARBA" id="ARBA00022842"/>
    </source>
</evidence>
<dbReference type="PANTHER" id="PTHR35901">
    <property type="entry name" value="RIBONUCLEASE VAPC3"/>
    <property type="match status" value="1"/>
</dbReference>
<comment type="caution">
    <text evidence="8">The sequence shown here is derived from an EMBL/GenBank/DDBJ whole genome shotgun (WGS) entry which is preliminary data.</text>
</comment>
<proteinExistence type="inferred from homology"/>
<keyword evidence="4 6" id="KW-0378">Hydrolase</keyword>
<keyword evidence="3 6" id="KW-0479">Metal-binding</keyword>
<dbReference type="Proteomes" id="UP001183607">
    <property type="component" value="Unassembled WGS sequence"/>
</dbReference>
<feature type="domain" description="PIN" evidence="7">
    <location>
        <begin position="2"/>
        <end position="119"/>
    </location>
</feature>
<evidence type="ECO:0000256" key="6">
    <source>
        <dbReference type="HAMAP-Rule" id="MF_00265"/>
    </source>
</evidence>
<dbReference type="GO" id="GO:0090729">
    <property type="term" value="F:toxin activity"/>
    <property type="evidence" value="ECO:0007669"/>
    <property type="project" value="UniProtKB-KW"/>
</dbReference>
<comment type="similarity">
    <text evidence="6">Belongs to the PINc/VapC protein family.</text>
</comment>
<dbReference type="EMBL" id="JAVRER010000032">
    <property type="protein sequence ID" value="MDT0417757.1"/>
    <property type="molecule type" value="Genomic_DNA"/>
</dbReference>
<gene>
    <name evidence="6" type="primary">vapC</name>
    <name evidence="8" type="ORF">RM574_19935</name>
</gene>
<feature type="binding site" evidence="6">
    <location>
        <position position="96"/>
    </location>
    <ligand>
        <name>Mg(2+)</name>
        <dbReference type="ChEBI" id="CHEBI:18420"/>
    </ligand>
</feature>
<organism evidence="8 9">
    <name type="scientific">Streptomyces evansiae</name>
    <dbReference type="NCBI Taxonomy" id="3075535"/>
    <lineage>
        <taxon>Bacteria</taxon>
        <taxon>Bacillati</taxon>
        <taxon>Actinomycetota</taxon>
        <taxon>Actinomycetes</taxon>
        <taxon>Kitasatosporales</taxon>
        <taxon>Streptomycetaceae</taxon>
        <taxon>Streptomyces</taxon>
    </lineage>
</organism>
<keyword evidence="6" id="KW-0800">Toxin</keyword>
<dbReference type="AlphaFoldDB" id="A0ABD5EAD5"/>
<dbReference type="EC" id="3.1.-.-" evidence="6"/>
<name>A0ABD5EAD5_9ACTN</name>
<dbReference type="RefSeq" id="WP_311677330.1">
    <property type="nucleotide sequence ID" value="NZ_JAVRER010000032.1"/>
</dbReference>
<dbReference type="GO" id="GO:0004518">
    <property type="term" value="F:nuclease activity"/>
    <property type="evidence" value="ECO:0007669"/>
    <property type="project" value="UniProtKB-KW"/>
</dbReference>
<evidence type="ECO:0000256" key="2">
    <source>
        <dbReference type="ARBA" id="ARBA00022722"/>
    </source>
</evidence>
<keyword evidence="2 6" id="KW-0540">Nuclease</keyword>
<dbReference type="Pfam" id="PF01850">
    <property type="entry name" value="PIN"/>
    <property type="match status" value="1"/>
</dbReference>
<evidence type="ECO:0000256" key="3">
    <source>
        <dbReference type="ARBA" id="ARBA00022723"/>
    </source>
</evidence>
<comment type="function">
    <text evidence="6">Toxic component of a toxin-antitoxin (TA) system. An RNase.</text>
</comment>
<dbReference type="CDD" id="cd09873">
    <property type="entry name" value="PIN_Pae0151-like"/>
    <property type="match status" value="1"/>
</dbReference>